<evidence type="ECO:0000313" key="1">
    <source>
        <dbReference type="EMBL" id="CAC5370965.1"/>
    </source>
</evidence>
<organism evidence="1 2">
    <name type="scientific">Mytilus coruscus</name>
    <name type="common">Sea mussel</name>
    <dbReference type="NCBI Taxonomy" id="42192"/>
    <lineage>
        <taxon>Eukaryota</taxon>
        <taxon>Metazoa</taxon>
        <taxon>Spiralia</taxon>
        <taxon>Lophotrochozoa</taxon>
        <taxon>Mollusca</taxon>
        <taxon>Bivalvia</taxon>
        <taxon>Autobranchia</taxon>
        <taxon>Pteriomorphia</taxon>
        <taxon>Mytilida</taxon>
        <taxon>Mytiloidea</taxon>
        <taxon>Mytilidae</taxon>
        <taxon>Mytilinae</taxon>
        <taxon>Mytilus</taxon>
    </lineage>
</organism>
<dbReference type="Proteomes" id="UP000507470">
    <property type="component" value="Unassembled WGS sequence"/>
</dbReference>
<keyword evidence="2" id="KW-1185">Reference proteome</keyword>
<reference evidence="1 2" key="1">
    <citation type="submission" date="2020-06" db="EMBL/GenBank/DDBJ databases">
        <authorList>
            <person name="Li R."/>
            <person name="Bekaert M."/>
        </authorList>
    </citation>
    <scope>NUCLEOTIDE SEQUENCE [LARGE SCALE GENOMIC DNA]</scope>
    <source>
        <strain evidence="2">wild</strain>
    </source>
</reference>
<sequence length="155" mass="17916">MTRRPMELFSNKLNTRIGTWNVRTLYQSGKCAQVAKEMDRYKIEILGLSEKDKEVKKNCKHDKRDYVEQLAQEAEIACSKGDIKSLYNTTKQLSCRRSNSNATVKDKNGNVITKIEEQLKRWKDDFEEVLNRPPPTDPPNIEGRQVLNIKTGDIT</sequence>
<proteinExistence type="predicted"/>
<dbReference type="EMBL" id="CACVKT020001743">
    <property type="protein sequence ID" value="CAC5370965.1"/>
    <property type="molecule type" value="Genomic_DNA"/>
</dbReference>
<name>A0A6J8ANG3_MYTCO</name>
<protein>
    <submittedName>
        <fullName evidence="1">Uncharacterized protein</fullName>
    </submittedName>
</protein>
<dbReference type="OrthoDB" id="6123744at2759"/>
<accession>A0A6J8ANG3</accession>
<evidence type="ECO:0000313" key="2">
    <source>
        <dbReference type="Proteomes" id="UP000507470"/>
    </source>
</evidence>
<gene>
    <name evidence="1" type="ORF">MCOR_9590</name>
</gene>
<dbReference type="AlphaFoldDB" id="A0A6J8ANG3"/>